<keyword evidence="3" id="KW-0378">Hydrolase</keyword>
<dbReference type="GO" id="GO:0004519">
    <property type="term" value="F:endonuclease activity"/>
    <property type="evidence" value="ECO:0007669"/>
    <property type="project" value="UniProtKB-KW"/>
</dbReference>
<keyword evidence="4" id="KW-1185">Reference proteome</keyword>
<comment type="caution">
    <text evidence="3">The sequence shown here is derived from an EMBL/GenBank/DDBJ whole genome shotgun (WGS) entry which is preliminary data.</text>
</comment>
<dbReference type="SMART" id="SM00507">
    <property type="entry name" value="HNHc"/>
    <property type="match status" value="1"/>
</dbReference>
<proteinExistence type="predicted"/>
<dbReference type="InterPro" id="IPR052892">
    <property type="entry name" value="NA-targeting_endonuclease"/>
</dbReference>
<dbReference type="Proteomes" id="UP001498469">
    <property type="component" value="Unassembled WGS sequence"/>
</dbReference>
<dbReference type="EMBL" id="JAZHFS010000011">
    <property type="protein sequence ID" value="MEF2113283.1"/>
    <property type="molecule type" value="Genomic_DNA"/>
</dbReference>
<keyword evidence="3" id="KW-0540">Nuclease</keyword>
<reference evidence="3 4" key="1">
    <citation type="submission" date="2023-11" db="EMBL/GenBank/DDBJ databases">
        <title>Draft genome sequence of a psychrophilic Clostridium strain from permafrost water brine.</title>
        <authorList>
            <person name="Shcherbakova V.A."/>
            <person name="Trubitsyn V.E."/>
            <person name="Zakharyuk A.G."/>
        </authorList>
    </citation>
    <scope>NUCLEOTIDE SEQUENCE [LARGE SCALE GENOMIC DNA]</scope>
    <source>
        <strain evidence="3 4">14F</strain>
    </source>
</reference>
<keyword evidence="3" id="KW-0255">Endonuclease</keyword>
<sequence length="302" mass="35224">MMFGIILTLFIAWKIYEYAYYKGESFDKLKRSLNNYIVSCNELNEHIEELKETYSEVRKINYGTAQLNDASRYNFKRKEQLKAKKSEYIHECSASVCKNAEIQPFKYLCKYFNIKSDEESLENFENVLNNFAAAEEGKQLLSNELEKIKESIKNDVPFLIRTINMKKFMLKLGFKVIDFSTLYFPVYTFRYVSPGGNKSTNCDIKLDINNLNNFVEYFSGIVKFKKSAAGQRALMTSKLREKIKQRDNYTCQKCELSTNDERNLLLEIDHIMPISKGGMSTEENLQTLCWKCNRTKGAKVNS</sequence>
<evidence type="ECO:0000313" key="3">
    <source>
        <dbReference type="EMBL" id="MEF2113283.1"/>
    </source>
</evidence>
<dbReference type="InterPro" id="IPR003615">
    <property type="entry name" value="HNH_nuc"/>
</dbReference>
<dbReference type="CDD" id="cd00085">
    <property type="entry name" value="HNHc"/>
    <property type="match status" value="1"/>
</dbReference>
<accession>A0ABU7UPQ5</accession>
<protein>
    <submittedName>
        <fullName evidence="3">HNH endonuclease</fullName>
    </submittedName>
</protein>
<keyword evidence="1" id="KW-0175">Coiled coil</keyword>
<feature type="coiled-coil region" evidence="1">
    <location>
        <begin position="33"/>
        <end position="60"/>
    </location>
</feature>
<dbReference type="PANTHER" id="PTHR33877:SF1">
    <property type="entry name" value="TYPE IV METHYL-DIRECTED RESTRICTION ENZYME ECOKMCRA"/>
    <property type="match status" value="1"/>
</dbReference>
<evidence type="ECO:0000313" key="4">
    <source>
        <dbReference type="Proteomes" id="UP001498469"/>
    </source>
</evidence>
<evidence type="ECO:0000259" key="2">
    <source>
        <dbReference type="SMART" id="SM00507"/>
    </source>
</evidence>
<dbReference type="RefSeq" id="WP_216248670.1">
    <property type="nucleotide sequence ID" value="NZ_JAZHFS010000011.1"/>
</dbReference>
<dbReference type="InterPro" id="IPR002711">
    <property type="entry name" value="HNH"/>
</dbReference>
<dbReference type="PANTHER" id="PTHR33877">
    <property type="entry name" value="SLL1193 PROTEIN"/>
    <property type="match status" value="1"/>
</dbReference>
<gene>
    <name evidence="3" type="ORF">SJI18_13310</name>
</gene>
<evidence type="ECO:0000256" key="1">
    <source>
        <dbReference type="SAM" id="Coils"/>
    </source>
</evidence>
<name>A0ABU7UPQ5_9CLOT</name>
<dbReference type="Pfam" id="PF01844">
    <property type="entry name" value="HNH"/>
    <property type="match status" value="1"/>
</dbReference>
<organism evidence="3 4">
    <name type="scientific">Clostridium frigoriphilum</name>
    <dbReference type="NCBI Taxonomy" id="443253"/>
    <lineage>
        <taxon>Bacteria</taxon>
        <taxon>Bacillati</taxon>
        <taxon>Bacillota</taxon>
        <taxon>Clostridia</taxon>
        <taxon>Eubacteriales</taxon>
        <taxon>Clostridiaceae</taxon>
        <taxon>Clostridium</taxon>
    </lineage>
</organism>
<feature type="domain" description="HNH nuclease" evidence="2">
    <location>
        <begin position="238"/>
        <end position="294"/>
    </location>
</feature>